<evidence type="ECO:0000313" key="3">
    <source>
        <dbReference type="Proteomes" id="UP000257109"/>
    </source>
</evidence>
<sequence>MFLEKFVLASRIATIRKEIYGIRQYSRETLHEYWERCNKLCATCPPHWMSEQLLIQYFYDDRRYRVRPTLYQTRTTVNGGLKCEEGRISKMQSVNAASNYTTATVMITFMFQSNNQVLFGSFVRLTIHISLRYSYDDRQRFVHCHTEELCNRHPISWQGLSSS</sequence>
<dbReference type="OrthoDB" id="1305902at2759"/>
<dbReference type="InterPro" id="IPR005162">
    <property type="entry name" value="Retrotrans_gag_dom"/>
</dbReference>
<evidence type="ECO:0000313" key="2">
    <source>
        <dbReference type="EMBL" id="RDX97370.1"/>
    </source>
</evidence>
<feature type="domain" description="Retrotransposon gag" evidence="1">
    <location>
        <begin position="2"/>
        <end position="59"/>
    </location>
</feature>
<dbReference type="AlphaFoldDB" id="A0A371H3I3"/>
<gene>
    <name evidence="2" type="ORF">CR513_19867</name>
</gene>
<comment type="caution">
    <text evidence="2">The sequence shown here is derived from an EMBL/GenBank/DDBJ whole genome shotgun (WGS) entry which is preliminary data.</text>
</comment>
<keyword evidence="3" id="KW-1185">Reference proteome</keyword>
<organism evidence="2 3">
    <name type="scientific">Mucuna pruriens</name>
    <name type="common">Velvet bean</name>
    <name type="synonym">Dolichos pruriens</name>
    <dbReference type="NCBI Taxonomy" id="157652"/>
    <lineage>
        <taxon>Eukaryota</taxon>
        <taxon>Viridiplantae</taxon>
        <taxon>Streptophyta</taxon>
        <taxon>Embryophyta</taxon>
        <taxon>Tracheophyta</taxon>
        <taxon>Spermatophyta</taxon>
        <taxon>Magnoliopsida</taxon>
        <taxon>eudicotyledons</taxon>
        <taxon>Gunneridae</taxon>
        <taxon>Pentapetalae</taxon>
        <taxon>rosids</taxon>
        <taxon>fabids</taxon>
        <taxon>Fabales</taxon>
        <taxon>Fabaceae</taxon>
        <taxon>Papilionoideae</taxon>
        <taxon>50 kb inversion clade</taxon>
        <taxon>NPAAA clade</taxon>
        <taxon>indigoferoid/millettioid clade</taxon>
        <taxon>Phaseoleae</taxon>
        <taxon>Mucuna</taxon>
    </lineage>
</organism>
<name>A0A371H3I3_MUCPR</name>
<accession>A0A371H3I3</accession>
<dbReference type="Pfam" id="PF03732">
    <property type="entry name" value="Retrotrans_gag"/>
    <property type="match status" value="1"/>
</dbReference>
<dbReference type="PANTHER" id="PTHR33223:SF3">
    <property type="match status" value="1"/>
</dbReference>
<feature type="non-terminal residue" evidence="2">
    <location>
        <position position="1"/>
    </location>
</feature>
<reference evidence="2" key="1">
    <citation type="submission" date="2018-05" db="EMBL/GenBank/DDBJ databases">
        <title>Draft genome of Mucuna pruriens seed.</title>
        <authorList>
            <person name="Nnadi N.E."/>
            <person name="Vos R."/>
            <person name="Hasami M.H."/>
            <person name="Devisetty U.K."/>
            <person name="Aguiy J.C."/>
        </authorList>
    </citation>
    <scope>NUCLEOTIDE SEQUENCE [LARGE SCALE GENOMIC DNA]</scope>
    <source>
        <strain evidence="2">JCA_2017</strain>
    </source>
</reference>
<dbReference type="EMBL" id="QJKJ01003672">
    <property type="protein sequence ID" value="RDX97370.1"/>
    <property type="molecule type" value="Genomic_DNA"/>
</dbReference>
<protein>
    <recommendedName>
        <fullName evidence="1">Retrotransposon gag domain-containing protein</fullName>
    </recommendedName>
</protein>
<evidence type="ECO:0000259" key="1">
    <source>
        <dbReference type="Pfam" id="PF03732"/>
    </source>
</evidence>
<proteinExistence type="predicted"/>
<dbReference type="PANTHER" id="PTHR33223">
    <property type="entry name" value="CCHC-TYPE DOMAIN-CONTAINING PROTEIN"/>
    <property type="match status" value="1"/>
</dbReference>
<dbReference type="Proteomes" id="UP000257109">
    <property type="component" value="Unassembled WGS sequence"/>
</dbReference>